<reference evidence="3" key="1">
    <citation type="submission" date="2021-06" db="EMBL/GenBank/DDBJ databases">
        <title>Comparative genomics, transcriptomics and evolutionary studies reveal genomic signatures of adaptation to plant cell wall in hemibiotrophic fungi.</title>
        <authorList>
            <consortium name="DOE Joint Genome Institute"/>
            <person name="Baroncelli R."/>
            <person name="Diaz J.F."/>
            <person name="Benocci T."/>
            <person name="Peng M."/>
            <person name="Battaglia E."/>
            <person name="Haridas S."/>
            <person name="Andreopoulos W."/>
            <person name="Labutti K."/>
            <person name="Pangilinan J."/>
            <person name="Floch G.L."/>
            <person name="Makela M.R."/>
            <person name="Henrissat B."/>
            <person name="Grigoriev I.V."/>
            <person name="Crouch J.A."/>
            <person name="De Vries R.P."/>
            <person name="Sukno S.A."/>
            <person name="Thon M.R."/>
        </authorList>
    </citation>
    <scope>NUCLEOTIDE SEQUENCE</scope>
    <source>
        <strain evidence="3">CBS 102054</strain>
    </source>
</reference>
<sequence length="159" mass="18121">MRSSLRLWHGLHSNPHKSHFLLLLYRTVLIHAVHYPETPWSTSPATRRQRCSQQTTPPANTQNALAEIPGFHHLKSGLLSFPLQGSSQFCRVSGQSLRAVPHQTPSNWPSDSQLLIIFQPPSYDPSRHLPRPPPILPRKFLAPSNVRSLVSRRHGERRE</sequence>
<proteinExistence type="predicted"/>
<dbReference type="RefSeq" id="XP_060443668.1">
    <property type="nucleotide sequence ID" value="XM_060592162.1"/>
</dbReference>
<feature type="region of interest" description="Disordered" evidence="1">
    <location>
        <begin position="39"/>
        <end position="62"/>
    </location>
</feature>
<protein>
    <submittedName>
        <fullName evidence="3">Uncharacterized protein</fullName>
    </submittedName>
</protein>
<dbReference type="EMBL" id="JAHMHQ010000013">
    <property type="protein sequence ID" value="KAK1635061.1"/>
    <property type="molecule type" value="Genomic_DNA"/>
</dbReference>
<evidence type="ECO:0000313" key="3">
    <source>
        <dbReference type="EMBL" id="KAK1635061.1"/>
    </source>
</evidence>
<organism evidence="3 4">
    <name type="scientific">Colletotrichum phormii</name>
    <dbReference type="NCBI Taxonomy" id="359342"/>
    <lineage>
        <taxon>Eukaryota</taxon>
        <taxon>Fungi</taxon>
        <taxon>Dikarya</taxon>
        <taxon>Ascomycota</taxon>
        <taxon>Pezizomycotina</taxon>
        <taxon>Sordariomycetes</taxon>
        <taxon>Hypocreomycetidae</taxon>
        <taxon>Glomerellales</taxon>
        <taxon>Glomerellaceae</taxon>
        <taxon>Colletotrichum</taxon>
        <taxon>Colletotrichum acutatum species complex</taxon>
    </lineage>
</organism>
<evidence type="ECO:0000313" key="4">
    <source>
        <dbReference type="Proteomes" id="UP001243989"/>
    </source>
</evidence>
<name>A0AAI9ZNR1_9PEZI</name>
<comment type="caution">
    <text evidence="3">The sequence shown here is derived from an EMBL/GenBank/DDBJ whole genome shotgun (WGS) entry which is preliminary data.</text>
</comment>
<dbReference type="AlphaFoldDB" id="A0AAI9ZNR1"/>
<evidence type="ECO:0000256" key="1">
    <source>
        <dbReference type="SAM" id="MobiDB-lite"/>
    </source>
</evidence>
<keyword evidence="4" id="KW-1185">Reference proteome</keyword>
<dbReference type="Proteomes" id="UP001243989">
    <property type="component" value="Unassembled WGS sequence"/>
</dbReference>
<gene>
    <name evidence="3" type="ORF">BDP81DRAFT_44726</name>
</gene>
<keyword evidence="2" id="KW-0732">Signal</keyword>
<evidence type="ECO:0000256" key="2">
    <source>
        <dbReference type="SAM" id="SignalP"/>
    </source>
</evidence>
<accession>A0AAI9ZNR1</accession>
<feature type="signal peptide" evidence="2">
    <location>
        <begin position="1"/>
        <end position="32"/>
    </location>
</feature>
<feature type="chain" id="PRO_5042582502" evidence="2">
    <location>
        <begin position="33"/>
        <end position="159"/>
    </location>
</feature>
<dbReference type="GeneID" id="85477024"/>